<dbReference type="PROSITE" id="PS50157">
    <property type="entry name" value="ZINC_FINGER_C2H2_2"/>
    <property type="match status" value="1"/>
</dbReference>
<feature type="domain" description="Homeobox" evidence="7">
    <location>
        <begin position="64"/>
        <end position="127"/>
    </location>
</feature>
<dbReference type="CDD" id="cd00086">
    <property type="entry name" value="homeodomain"/>
    <property type="match status" value="1"/>
</dbReference>
<dbReference type="SMART" id="SM00389">
    <property type="entry name" value="HOX"/>
    <property type="match status" value="1"/>
</dbReference>
<dbReference type="InterPro" id="IPR001356">
    <property type="entry name" value="HD"/>
</dbReference>
<keyword evidence="1 5" id="KW-0238">DNA-binding</keyword>
<evidence type="ECO:0000256" key="4">
    <source>
        <dbReference type="PROSITE-ProRule" id="PRU00042"/>
    </source>
</evidence>
<feature type="compositionally biased region" description="Low complexity" evidence="6">
    <location>
        <begin position="207"/>
        <end position="220"/>
    </location>
</feature>
<dbReference type="SUPFAM" id="SSF46689">
    <property type="entry name" value="Homeodomain-like"/>
    <property type="match status" value="1"/>
</dbReference>
<evidence type="ECO:0000256" key="6">
    <source>
        <dbReference type="SAM" id="MobiDB-lite"/>
    </source>
</evidence>
<dbReference type="InterPro" id="IPR008422">
    <property type="entry name" value="KN_HD"/>
</dbReference>
<protein>
    <recommendedName>
        <fullName evidence="11">Homeobox protein meis</fullName>
    </recommendedName>
</protein>
<dbReference type="Proteomes" id="UP000247810">
    <property type="component" value="Unassembled WGS sequence"/>
</dbReference>
<dbReference type="SMART" id="SM00355">
    <property type="entry name" value="ZnF_C2H2"/>
    <property type="match status" value="3"/>
</dbReference>
<accession>A0A319DE43</accession>
<keyword evidence="2 5" id="KW-0371">Homeobox</keyword>
<feature type="region of interest" description="Disordered" evidence="6">
    <location>
        <begin position="119"/>
        <end position="153"/>
    </location>
</feature>
<dbReference type="VEuPathDB" id="FungiDB:BO71DRAFT_403162"/>
<feature type="region of interest" description="Disordered" evidence="6">
    <location>
        <begin position="195"/>
        <end position="255"/>
    </location>
</feature>
<proteinExistence type="predicted"/>
<keyword evidence="3 5" id="KW-0539">Nucleus</keyword>
<evidence type="ECO:0000256" key="1">
    <source>
        <dbReference type="ARBA" id="ARBA00023125"/>
    </source>
</evidence>
<evidence type="ECO:0000256" key="5">
    <source>
        <dbReference type="PROSITE-ProRule" id="PRU00108"/>
    </source>
</evidence>
<feature type="domain" description="C2H2-type" evidence="8">
    <location>
        <begin position="262"/>
        <end position="285"/>
    </location>
</feature>
<dbReference type="InterPro" id="IPR013087">
    <property type="entry name" value="Znf_C2H2_type"/>
</dbReference>
<evidence type="ECO:0000256" key="2">
    <source>
        <dbReference type="ARBA" id="ARBA00023155"/>
    </source>
</evidence>
<dbReference type="GO" id="GO:0005634">
    <property type="term" value="C:nucleus"/>
    <property type="evidence" value="ECO:0007669"/>
    <property type="project" value="UniProtKB-SubCell"/>
</dbReference>
<gene>
    <name evidence="9" type="ORF">BO71DRAFT_403162</name>
</gene>
<keyword evidence="4" id="KW-0862">Zinc</keyword>
<keyword evidence="4" id="KW-0863">Zinc-finger</keyword>
<comment type="subcellular location">
    <subcellularLocation>
        <location evidence="5">Nucleus</location>
    </subcellularLocation>
</comment>
<organism evidence="9 10">
    <name type="scientific">Aspergillus ellipticus CBS 707.79</name>
    <dbReference type="NCBI Taxonomy" id="1448320"/>
    <lineage>
        <taxon>Eukaryota</taxon>
        <taxon>Fungi</taxon>
        <taxon>Dikarya</taxon>
        <taxon>Ascomycota</taxon>
        <taxon>Pezizomycotina</taxon>
        <taxon>Eurotiomycetes</taxon>
        <taxon>Eurotiomycetidae</taxon>
        <taxon>Eurotiales</taxon>
        <taxon>Aspergillaceae</taxon>
        <taxon>Aspergillus</taxon>
        <taxon>Aspergillus subgen. Circumdati</taxon>
    </lineage>
</organism>
<keyword evidence="4" id="KW-0479">Metal-binding</keyword>
<dbReference type="Gene3D" id="1.10.10.60">
    <property type="entry name" value="Homeodomain-like"/>
    <property type="match status" value="1"/>
</dbReference>
<evidence type="ECO:0000259" key="8">
    <source>
        <dbReference type="PROSITE" id="PS50157"/>
    </source>
</evidence>
<dbReference type="Pfam" id="PF05920">
    <property type="entry name" value="Homeobox_KN"/>
    <property type="match status" value="1"/>
</dbReference>
<keyword evidence="10" id="KW-1185">Reference proteome</keyword>
<feature type="compositionally biased region" description="Basic residues" evidence="6">
    <location>
        <begin position="239"/>
        <end position="251"/>
    </location>
</feature>
<evidence type="ECO:0000256" key="3">
    <source>
        <dbReference type="ARBA" id="ARBA00023242"/>
    </source>
</evidence>
<sequence length="534" mass="60894">MEPAHPGPSGLCDDVLLLPPLDGADIFSYPYTIPDPILTLPSELPENPPVPAAAADESPQSTPLRPARPHQRLSRDAVRVLKAWLAQHRDNPYPTAHEKRELQEQTGLNRTQLSNWFNNTRRRKRSSGDVFAPGQSLLSPMERWRSSPPENEAAATDDILRALADNTPSFSDSSSLNATPHYAWSSNDSTGSFVLGAPSMSSREHSQSSSSEISVALSHQASHHSAHQPPQRPPTPLHRPTHRRRRKHVRPSNRLQQTRRPYQCTFCADTFATKYDWQRHEKALHLPVDLWHCAPHGGLIDSDGTRVCAFCRSPDADDNHLEKAHDYDNCRDRPPEQRVFTRKDHLCQHLRLSHQVDGLHPGMDSWRETRTQIVSRCGFCDANFESWPDRVEHVADHFKHGADMIQWRGDWGFEPEVQRLVENAMPPYLVGNEWHTPDPWKTSDVLGIPAEEEFDMPFYWDIPTALDRYINVHREVLTYIQEQMAEGTRPSDQMIQDHARLFAYGSDDPWNQTYADDPMWLEAVKLEAGLTLLP</sequence>
<dbReference type="AlphaFoldDB" id="A0A319DE43"/>
<dbReference type="STRING" id="1448320.A0A319DE43"/>
<dbReference type="GO" id="GO:0006355">
    <property type="term" value="P:regulation of DNA-templated transcription"/>
    <property type="evidence" value="ECO:0007669"/>
    <property type="project" value="InterPro"/>
</dbReference>
<dbReference type="EMBL" id="KZ826036">
    <property type="protein sequence ID" value="PYH89313.1"/>
    <property type="molecule type" value="Genomic_DNA"/>
</dbReference>
<feature type="region of interest" description="Disordered" evidence="6">
    <location>
        <begin position="40"/>
        <end position="73"/>
    </location>
</feature>
<reference evidence="9 10" key="1">
    <citation type="submission" date="2018-02" db="EMBL/GenBank/DDBJ databases">
        <title>The genomes of Aspergillus section Nigri reveals drivers in fungal speciation.</title>
        <authorList>
            <consortium name="DOE Joint Genome Institute"/>
            <person name="Vesth T.C."/>
            <person name="Nybo J."/>
            <person name="Theobald S."/>
            <person name="Brandl J."/>
            <person name="Frisvad J.C."/>
            <person name="Nielsen K.F."/>
            <person name="Lyhne E.K."/>
            <person name="Kogle M.E."/>
            <person name="Kuo A."/>
            <person name="Riley R."/>
            <person name="Clum A."/>
            <person name="Nolan M."/>
            <person name="Lipzen A."/>
            <person name="Salamov A."/>
            <person name="Henrissat B."/>
            <person name="Wiebenga A."/>
            <person name="De vries R.P."/>
            <person name="Grigoriev I.V."/>
            <person name="Mortensen U.H."/>
            <person name="Andersen M.R."/>
            <person name="Baker S.E."/>
        </authorList>
    </citation>
    <scope>NUCLEOTIDE SEQUENCE [LARGE SCALE GENOMIC DNA]</scope>
    <source>
        <strain evidence="9 10">CBS 707.79</strain>
    </source>
</reference>
<evidence type="ECO:0000313" key="9">
    <source>
        <dbReference type="EMBL" id="PYH89313.1"/>
    </source>
</evidence>
<dbReference type="PROSITE" id="PS00028">
    <property type="entry name" value="ZINC_FINGER_C2H2_1"/>
    <property type="match status" value="1"/>
</dbReference>
<dbReference type="OrthoDB" id="5399138at2759"/>
<dbReference type="InterPro" id="IPR009057">
    <property type="entry name" value="Homeodomain-like_sf"/>
</dbReference>
<dbReference type="PROSITE" id="PS50071">
    <property type="entry name" value="HOMEOBOX_2"/>
    <property type="match status" value="1"/>
</dbReference>
<evidence type="ECO:0008006" key="11">
    <source>
        <dbReference type="Google" id="ProtNLM"/>
    </source>
</evidence>
<feature type="DNA-binding region" description="Homeobox" evidence="5">
    <location>
        <begin position="66"/>
        <end position="128"/>
    </location>
</feature>
<name>A0A319DE43_9EURO</name>
<evidence type="ECO:0000313" key="10">
    <source>
        <dbReference type="Proteomes" id="UP000247810"/>
    </source>
</evidence>
<evidence type="ECO:0000259" key="7">
    <source>
        <dbReference type="PROSITE" id="PS50071"/>
    </source>
</evidence>
<dbReference type="GO" id="GO:0008270">
    <property type="term" value="F:zinc ion binding"/>
    <property type="evidence" value="ECO:0007669"/>
    <property type="project" value="UniProtKB-KW"/>
</dbReference>
<dbReference type="GO" id="GO:0003677">
    <property type="term" value="F:DNA binding"/>
    <property type="evidence" value="ECO:0007669"/>
    <property type="project" value="UniProtKB-UniRule"/>
</dbReference>
<dbReference type="InterPro" id="IPR050224">
    <property type="entry name" value="TALE_homeobox"/>
</dbReference>
<dbReference type="PANTHER" id="PTHR11850">
    <property type="entry name" value="HOMEOBOX PROTEIN TRANSCRIPTION FACTORS"/>
    <property type="match status" value="1"/>
</dbReference>